<sequence length="72" mass="7414">MEDMEVTAIMDLGHASTAEAGEDMVGGGAMAGAAAVGEDVVGIEAGFIRQTHPVRTTAMLSRLQLSLVHFGK</sequence>
<protein>
    <submittedName>
        <fullName evidence="1">Uncharacterized protein</fullName>
    </submittedName>
</protein>
<evidence type="ECO:0000313" key="1">
    <source>
        <dbReference type="EMBL" id="PPK75561.1"/>
    </source>
</evidence>
<proteinExistence type="predicted"/>
<dbReference type="EMBL" id="PTIZ01000005">
    <property type="protein sequence ID" value="PPK75561.1"/>
    <property type="molecule type" value="Genomic_DNA"/>
</dbReference>
<dbReference type="AlphaFoldDB" id="A0A2S6HDT6"/>
<comment type="caution">
    <text evidence="1">The sequence shown here is derived from an EMBL/GenBank/DDBJ whole genome shotgun (WGS) entry which is preliminary data.</text>
</comment>
<evidence type="ECO:0000313" key="2">
    <source>
        <dbReference type="Proteomes" id="UP000240010"/>
    </source>
</evidence>
<reference evidence="1 2" key="1">
    <citation type="submission" date="2018-02" db="EMBL/GenBank/DDBJ databases">
        <title>Subsurface microbial communities from deep shales in Ohio and West Virginia, USA.</title>
        <authorList>
            <person name="Wrighton K."/>
        </authorList>
    </citation>
    <scope>NUCLEOTIDE SEQUENCE [LARGE SCALE GENOMIC DNA]</scope>
    <source>
        <strain evidence="1 2">OWC-DMM</strain>
    </source>
</reference>
<dbReference type="Proteomes" id="UP000240010">
    <property type="component" value="Unassembled WGS sequence"/>
</dbReference>
<gene>
    <name evidence="1" type="ORF">B0F87_10527</name>
</gene>
<accession>A0A2S6HDT6</accession>
<name>A0A2S6HDT6_9GAMM</name>
<organism evidence="1 2">
    <name type="scientific">Methylobacter tundripaludum</name>
    <dbReference type="NCBI Taxonomy" id="173365"/>
    <lineage>
        <taxon>Bacteria</taxon>
        <taxon>Pseudomonadati</taxon>
        <taxon>Pseudomonadota</taxon>
        <taxon>Gammaproteobacteria</taxon>
        <taxon>Methylococcales</taxon>
        <taxon>Methylococcaceae</taxon>
        <taxon>Methylobacter</taxon>
    </lineage>
</organism>
<dbReference type="RefSeq" id="WP_181050090.1">
    <property type="nucleotide sequence ID" value="NZ_PTIZ01000005.1"/>
</dbReference>